<dbReference type="Pfam" id="PF13191">
    <property type="entry name" value="AAA_16"/>
    <property type="match status" value="1"/>
</dbReference>
<dbReference type="Pfam" id="PF00069">
    <property type="entry name" value="Pkinase"/>
    <property type="match status" value="1"/>
</dbReference>
<dbReference type="Gene3D" id="1.25.40.10">
    <property type="entry name" value="Tetratricopeptide repeat domain"/>
    <property type="match status" value="2"/>
</dbReference>
<evidence type="ECO:0000259" key="6">
    <source>
        <dbReference type="PROSITE" id="PS50011"/>
    </source>
</evidence>
<feature type="domain" description="Protein kinase" evidence="6">
    <location>
        <begin position="6"/>
        <end position="266"/>
    </location>
</feature>
<dbReference type="PROSITE" id="PS50005">
    <property type="entry name" value="TPR"/>
    <property type="match status" value="1"/>
</dbReference>
<dbReference type="SUPFAM" id="SSF56112">
    <property type="entry name" value="Protein kinase-like (PK-like)"/>
    <property type="match status" value="1"/>
</dbReference>
<evidence type="ECO:0000256" key="2">
    <source>
        <dbReference type="ARBA" id="ARBA00022840"/>
    </source>
</evidence>
<proteinExistence type="predicted"/>
<dbReference type="CDD" id="cd14014">
    <property type="entry name" value="STKc_PknB_like"/>
    <property type="match status" value="1"/>
</dbReference>
<feature type="region of interest" description="Disordered" evidence="5">
    <location>
        <begin position="398"/>
        <end position="420"/>
    </location>
</feature>
<gene>
    <name evidence="7" type="ORF">ACFL27_23030</name>
</gene>
<dbReference type="InterPro" id="IPR011009">
    <property type="entry name" value="Kinase-like_dom_sf"/>
</dbReference>
<accession>A0ABV6Z3S0</accession>
<protein>
    <submittedName>
        <fullName evidence="7">Protein kinase</fullName>
    </submittedName>
</protein>
<dbReference type="InterPro" id="IPR041664">
    <property type="entry name" value="AAA_16"/>
</dbReference>
<dbReference type="Gene3D" id="3.30.200.20">
    <property type="entry name" value="Phosphorylase Kinase, domain 1"/>
    <property type="match status" value="1"/>
</dbReference>
<dbReference type="InterPro" id="IPR017441">
    <property type="entry name" value="Protein_kinase_ATP_BS"/>
</dbReference>
<keyword evidence="2 4" id="KW-0067">ATP-binding</keyword>
<keyword evidence="8" id="KW-1185">Reference proteome</keyword>
<dbReference type="PANTHER" id="PTHR24361">
    <property type="entry name" value="MITOGEN-ACTIVATED KINASE KINASE KINASE"/>
    <property type="match status" value="1"/>
</dbReference>
<dbReference type="SUPFAM" id="SSF48452">
    <property type="entry name" value="TPR-like"/>
    <property type="match status" value="2"/>
</dbReference>
<dbReference type="PROSITE" id="PS50011">
    <property type="entry name" value="PROTEIN_KINASE_DOM"/>
    <property type="match status" value="1"/>
</dbReference>
<dbReference type="InterPro" id="IPR027417">
    <property type="entry name" value="P-loop_NTPase"/>
</dbReference>
<evidence type="ECO:0000313" key="7">
    <source>
        <dbReference type="EMBL" id="MFC1853082.1"/>
    </source>
</evidence>
<dbReference type="SUPFAM" id="SSF52540">
    <property type="entry name" value="P-loop containing nucleoside triphosphate hydrolases"/>
    <property type="match status" value="1"/>
</dbReference>
<comment type="caution">
    <text evidence="7">The sequence shown here is derived from an EMBL/GenBank/DDBJ whole genome shotgun (WGS) entry which is preliminary data.</text>
</comment>
<dbReference type="PROSITE" id="PS00108">
    <property type="entry name" value="PROTEIN_KINASE_ST"/>
    <property type="match status" value="1"/>
</dbReference>
<dbReference type="InterPro" id="IPR011990">
    <property type="entry name" value="TPR-like_helical_dom_sf"/>
</dbReference>
<keyword evidence="1 4" id="KW-0547">Nucleotide-binding</keyword>
<feature type="repeat" description="TPR" evidence="3">
    <location>
        <begin position="921"/>
        <end position="954"/>
    </location>
</feature>
<dbReference type="PANTHER" id="PTHR24361:SF785">
    <property type="entry name" value="DUAL SPECIFICITY MITOGEN-ACTIVATED PROTEIN KINASE KINASE 1"/>
    <property type="match status" value="1"/>
</dbReference>
<dbReference type="PROSITE" id="PS00107">
    <property type="entry name" value="PROTEIN_KINASE_ATP"/>
    <property type="match status" value="1"/>
</dbReference>
<feature type="compositionally biased region" description="Basic and acidic residues" evidence="5">
    <location>
        <begin position="399"/>
        <end position="411"/>
    </location>
</feature>
<keyword evidence="7" id="KW-0418">Kinase</keyword>
<dbReference type="Proteomes" id="UP001594351">
    <property type="component" value="Unassembled WGS sequence"/>
</dbReference>
<evidence type="ECO:0000256" key="4">
    <source>
        <dbReference type="PROSITE-ProRule" id="PRU10141"/>
    </source>
</evidence>
<dbReference type="Gene3D" id="3.40.50.300">
    <property type="entry name" value="P-loop containing nucleotide triphosphate hydrolases"/>
    <property type="match status" value="1"/>
</dbReference>
<dbReference type="Pfam" id="PF13424">
    <property type="entry name" value="TPR_12"/>
    <property type="match status" value="1"/>
</dbReference>
<dbReference type="GO" id="GO:0016301">
    <property type="term" value="F:kinase activity"/>
    <property type="evidence" value="ECO:0007669"/>
    <property type="project" value="UniProtKB-KW"/>
</dbReference>
<dbReference type="InterPro" id="IPR008271">
    <property type="entry name" value="Ser/Thr_kinase_AS"/>
</dbReference>
<organism evidence="7 8">
    <name type="scientific">candidate division CSSED10-310 bacterium</name>
    <dbReference type="NCBI Taxonomy" id="2855610"/>
    <lineage>
        <taxon>Bacteria</taxon>
        <taxon>Bacteria division CSSED10-310</taxon>
    </lineage>
</organism>
<dbReference type="InterPro" id="IPR019734">
    <property type="entry name" value="TPR_rpt"/>
</dbReference>
<dbReference type="Gene3D" id="1.10.510.10">
    <property type="entry name" value="Transferase(Phosphotransferase) domain 1"/>
    <property type="match status" value="1"/>
</dbReference>
<dbReference type="InterPro" id="IPR000719">
    <property type="entry name" value="Prot_kinase_dom"/>
</dbReference>
<keyword evidence="3" id="KW-0802">TPR repeat</keyword>
<dbReference type="SMART" id="SM00028">
    <property type="entry name" value="TPR"/>
    <property type="match status" value="3"/>
</dbReference>
<sequence>MNFGKYQIVQKIGEGSMGKVYLVTVPDKQEYFALKVLLPDSNYETRYHRFQREFRSLTMLDHPYIVKVYDSGKEKNLHYFVMEYIEGKPLSTFLQQHDQKFINLSTGIHIVDKIACALSYLHDRGIVHRDLKPSNIMVTTDHSIKLTDFGLVKILGIDESLMTETGTILGTVRYMSPEQAKGKKADARTDIYSLGVIFYNLVTGVLPFIDHDPINLLLKIISDEPKSPAEINEQIPPALSSIILKMLAKDPEDRFPSAMAVVNEFTKQRLYLDDESESMDDADSDEVTQKIIKIKRDPELELKNHSEMETIKFTLESQYRERSDVLKDLLHYYHSSSEKQELVAILGEEGGGKTRLVNEFERELAKEHIKVIYGRNLSGKEESYQIITDLLTNFTQSDSRADAGPKHARDDENTEITESPSANRLFNKFTPSSDVSYPRELAKRKYRFWYQTSLLLQKHSADTPLVIILEDMQNGSLEEWQFLRYLLLSTQEWGAKSQQKPRFFILVTITHEEFLASSSTLTYLARLEKEGLLTKIYLKPFTLSQTEMFIHSLLGCTETPPQLIQAIQEVSQGNPFFIEEIIQDLVRRQILLRRNNQVSLSTQNIEDVEQQEVILHTIPSNFYEIVNNFLESMEQDLQWILKVAAVIGQQFDFNLVQQLSGISSDFLYRGFQKLLMHKIIIEDPIQETLYLFRHPLLHEIIYTAIDLNDRSRLHRRLGELLTLKAENIQRSAGIIATHFEEGMDYLQAAQFFTTAGKYACFLKASSKGSGYFQEALSNIDRHIESTTGSDQLATLHQIKANTLENAGLCRLFNGDLNQARQYFSQIEMISQKIGDNTLAAKSYNRLGEIYLILNEHEKARAHLLKAEEIFQAQTDLLELKRNYELTGQLLAKTGEYDHSIKYLQKILQLQLSLPPDAVSFSRNMVLIAHVHLESENFDKAKEYYRRALNFLDEEVHQQFLFEPYRGLYKLHFLLDQQSDSDHFKERLIALCDENENLFELALTFRCSAELYLKAGNHEASKKVREKAEKIIWILDDPALLQ</sequence>
<dbReference type="EMBL" id="JBHPBY010000418">
    <property type="protein sequence ID" value="MFC1853082.1"/>
    <property type="molecule type" value="Genomic_DNA"/>
</dbReference>
<dbReference type="Pfam" id="PF13181">
    <property type="entry name" value="TPR_8"/>
    <property type="match status" value="1"/>
</dbReference>
<evidence type="ECO:0000256" key="5">
    <source>
        <dbReference type="SAM" id="MobiDB-lite"/>
    </source>
</evidence>
<evidence type="ECO:0000256" key="3">
    <source>
        <dbReference type="PROSITE-ProRule" id="PRU00339"/>
    </source>
</evidence>
<dbReference type="SMART" id="SM00220">
    <property type="entry name" value="S_TKc"/>
    <property type="match status" value="1"/>
</dbReference>
<reference evidence="7 8" key="1">
    <citation type="submission" date="2024-09" db="EMBL/GenBank/DDBJ databases">
        <title>Laminarin stimulates single cell rates of sulfate reduction while oxygen inhibits transcriptomic activity in coastal marine sediment.</title>
        <authorList>
            <person name="Lindsay M."/>
            <person name="Orcutt B."/>
            <person name="Emerson D."/>
            <person name="Stepanauskas R."/>
            <person name="D'Angelo T."/>
        </authorList>
    </citation>
    <scope>NUCLEOTIDE SEQUENCE [LARGE SCALE GENOMIC DNA]</scope>
    <source>
        <strain evidence="7">SAG AM-311-K15</strain>
    </source>
</reference>
<name>A0ABV6Z3S0_UNCC1</name>
<keyword evidence="7" id="KW-0808">Transferase</keyword>
<dbReference type="InterPro" id="IPR053235">
    <property type="entry name" value="Ser_Thr_kinase"/>
</dbReference>
<feature type="binding site" evidence="4">
    <location>
        <position position="35"/>
    </location>
    <ligand>
        <name>ATP</name>
        <dbReference type="ChEBI" id="CHEBI:30616"/>
    </ligand>
</feature>
<evidence type="ECO:0000256" key="1">
    <source>
        <dbReference type="ARBA" id="ARBA00022741"/>
    </source>
</evidence>
<evidence type="ECO:0000313" key="8">
    <source>
        <dbReference type="Proteomes" id="UP001594351"/>
    </source>
</evidence>